<feature type="domain" description="Mop" evidence="3">
    <location>
        <begin position="69"/>
        <end position="134"/>
    </location>
</feature>
<dbReference type="InterPro" id="IPR005116">
    <property type="entry name" value="Transp-assoc_OB_typ1"/>
</dbReference>
<keyword evidence="5" id="KW-1185">Reference proteome</keyword>
<reference evidence="4 5" key="1">
    <citation type="submission" date="2017-09" db="EMBL/GenBank/DDBJ databases">
        <authorList>
            <person name="Ehlers B."/>
            <person name="Leendertz F.H."/>
        </authorList>
    </citation>
    <scope>NUCLEOTIDE SEQUENCE [LARGE SCALE GENOMIC DNA]</scope>
    <source>
        <strain evidence="4 5">CGMCC 1.05381</strain>
    </source>
</reference>
<dbReference type="Gene3D" id="2.40.50.100">
    <property type="match status" value="1"/>
</dbReference>
<dbReference type="InterPro" id="IPR008995">
    <property type="entry name" value="Mo/tungstate-bd_C_term_dom"/>
</dbReference>
<dbReference type="RefSeq" id="WP_097059667.1">
    <property type="nucleotide sequence ID" value="NZ_BMLC01000002.1"/>
</dbReference>
<accession>A0A2C8YS61</accession>
<name>A0A2C8YS61_9MICO</name>
<proteinExistence type="predicted"/>
<dbReference type="Pfam" id="PF03459">
    <property type="entry name" value="TOBE"/>
    <property type="match status" value="1"/>
</dbReference>
<organism evidence="4 5">
    <name type="scientific">Salinibacterium xinjiangense</name>
    <dbReference type="NCBI Taxonomy" id="386302"/>
    <lineage>
        <taxon>Bacteria</taxon>
        <taxon>Bacillati</taxon>
        <taxon>Actinomycetota</taxon>
        <taxon>Actinomycetes</taxon>
        <taxon>Micrococcales</taxon>
        <taxon>Microbacteriaceae</taxon>
        <taxon>Salinibacterium</taxon>
    </lineage>
</organism>
<evidence type="ECO:0000313" key="4">
    <source>
        <dbReference type="EMBL" id="SOE53422.1"/>
    </source>
</evidence>
<sequence length="139" mass="14584">MAATRFTVIEAAALLGVSDDTVRRWAEARRLTLVSGANGRSLVDGLELAGLAQELATESALAAAFPTSKASARNRITGIVTRVVKDGVMAQVELQAGPFRIVSLMSREAADELQLEPGTLATASVKATTVVIELPEAHK</sequence>
<dbReference type="InterPro" id="IPR004606">
    <property type="entry name" value="Mop_domain"/>
</dbReference>
<evidence type="ECO:0000313" key="5">
    <source>
        <dbReference type="Proteomes" id="UP000219440"/>
    </source>
</evidence>
<gene>
    <name evidence="4" type="ORF">SAMN06296378_0550</name>
</gene>
<evidence type="ECO:0000256" key="2">
    <source>
        <dbReference type="PROSITE-ProRule" id="PRU01213"/>
    </source>
</evidence>
<dbReference type="PROSITE" id="PS51866">
    <property type="entry name" value="MOP"/>
    <property type="match status" value="1"/>
</dbReference>
<keyword evidence="1 2" id="KW-0500">Molybdenum</keyword>
<dbReference type="SUPFAM" id="SSF50331">
    <property type="entry name" value="MOP-like"/>
    <property type="match status" value="1"/>
</dbReference>
<dbReference type="AlphaFoldDB" id="A0A2C8YS61"/>
<evidence type="ECO:0000259" key="3">
    <source>
        <dbReference type="PROSITE" id="PS51866"/>
    </source>
</evidence>
<dbReference type="EMBL" id="OCST01000001">
    <property type="protein sequence ID" value="SOE53422.1"/>
    <property type="molecule type" value="Genomic_DNA"/>
</dbReference>
<protein>
    <submittedName>
        <fullName evidence="4">Molybdenum-pterin binding domain-containing protein</fullName>
    </submittedName>
</protein>
<evidence type="ECO:0000256" key="1">
    <source>
        <dbReference type="ARBA" id="ARBA00022505"/>
    </source>
</evidence>
<dbReference type="OrthoDB" id="271159at2"/>
<dbReference type="Proteomes" id="UP000219440">
    <property type="component" value="Unassembled WGS sequence"/>
</dbReference>
<dbReference type="GO" id="GO:0015689">
    <property type="term" value="P:molybdate ion transport"/>
    <property type="evidence" value="ECO:0007669"/>
    <property type="project" value="InterPro"/>
</dbReference>